<name>A0A8H6SKI8_9AGAR</name>
<keyword evidence="2" id="KW-1133">Transmembrane helix</keyword>
<feature type="transmembrane region" description="Helical" evidence="2">
    <location>
        <begin position="595"/>
        <end position="614"/>
    </location>
</feature>
<dbReference type="Proteomes" id="UP000636479">
    <property type="component" value="Unassembled WGS sequence"/>
</dbReference>
<feature type="transmembrane region" description="Helical" evidence="2">
    <location>
        <begin position="626"/>
        <end position="643"/>
    </location>
</feature>
<dbReference type="EMBL" id="JACAZF010000006">
    <property type="protein sequence ID" value="KAF7301303.1"/>
    <property type="molecule type" value="Genomic_DNA"/>
</dbReference>
<gene>
    <name evidence="3" type="ORF">MIND_00695300</name>
</gene>
<feature type="transmembrane region" description="Helical" evidence="2">
    <location>
        <begin position="540"/>
        <end position="558"/>
    </location>
</feature>
<evidence type="ECO:0000256" key="1">
    <source>
        <dbReference type="SAM" id="MobiDB-lite"/>
    </source>
</evidence>
<sequence length="701" mass="78818">MEAILGRVLPLLRRLLKTKFLSGIISLLSLLSRTIITIRYGPKQDHLPTTTASESHEVAEKPSLSTEIAASYLPSSAAALGPYLHAGPSSSRDVSTTTTAINQDSYSLRSLSVHTSPEITITIEDGATSRPPSSSSRYSDASAHSTASDSHTRASIDVAPQLLAAGDTAGPVSKWLNNKRIAPAAPDKFSRYSRQKHVSNNRTYFRVEPLTIDGRSKNPSQDWQLCLHPEGTPYFFHANNRTFTDANLFDQSVLAFINKQMSDIFDFLRAQSVLLDDGTDLVLDEEIYDDGTSGCQYYFVNHEARCIFWVDPVDSELFEESELLPNGIQSQSHIRYVLEEQYWYHCALFPHSLDPTHAIVDELRVLVLHSITDLITSATSTVNRKMDELNQMIKVINSLAKNVGKGEEDHAGISFIIGRLMLDFAHARVCNFYGEPEARLNVDDSVYDIQSHRTLLIKILTPILFYAPDFHLEGLRKIYTDGVVRHRGWSEFVTRLTSEWQEFILYATVVLNANVAFLSIQSVDTNDQVTLHRSPTQISSYMSMLTSIGAIIIGLLLLKQNRNRDRGTAPDASFYMFNQTHPTLGLEILAILHSLPYALLIWSMVSFLAAFSFMCFDASDLKTRSLVAVLFAAIASLILWCIFNDWQTSVIDWEWLFVLLQRRVDEGIASAAEAAARPSCVKRWRERWFWERSKMGNQSTV</sequence>
<keyword evidence="4" id="KW-1185">Reference proteome</keyword>
<evidence type="ECO:0000313" key="3">
    <source>
        <dbReference type="EMBL" id="KAF7301303.1"/>
    </source>
</evidence>
<comment type="caution">
    <text evidence="3">The sequence shown here is derived from an EMBL/GenBank/DDBJ whole genome shotgun (WGS) entry which is preliminary data.</text>
</comment>
<feature type="region of interest" description="Disordered" evidence="1">
    <location>
        <begin position="122"/>
        <end position="153"/>
    </location>
</feature>
<evidence type="ECO:0000313" key="4">
    <source>
        <dbReference type="Proteomes" id="UP000636479"/>
    </source>
</evidence>
<protein>
    <submittedName>
        <fullName evidence="3">Uncharacterized protein</fullName>
    </submittedName>
</protein>
<evidence type="ECO:0000256" key="2">
    <source>
        <dbReference type="SAM" id="Phobius"/>
    </source>
</evidence>
<dbReference type="RefSeq" id="XP_037219303.1">
    <property type="nucleotide sequence ID" value="XM_037363659.1"/>
</dbReference>
<dbReference type="AlphaFoldDB" id="A0A8H6SKI8"/>
<feature type="compositionally biased region" description="Low complexity" evidence="1">
    <location>
        <begin position="129"/>
        <end position="153"/>
    </location>
</feature>
<organism evidence="3 4">
    <name type="scientific">Mycena indigotica</name>
    <dbReference type="NCBI Taxonomy" id="2126181"/>
    <lineage>
        <taxon>Eukaryota</taxon>
        <taxon>Fungi</taxon>
        <taxon>Dikarya</taxon>
        <taxon>Basidiomycota</taxon>
        <taxon>Agaricomycotina</taxon>
        <taxon>Agaricomycetes</taxon>
        <taxon>Agaricomycetidae</taxon>
        <taxon>Agaricales</taxon>
        <taxon>Marasmiineae</taxon>
        <taxon>Mycenaceae</taxon>
        <taxon>Mycena</taxon>
    </lineage>
</organism>
<keyword evidence="2" id="KW-0812">Transmembrane</keyword>
<reference evidence="3" key="1">
    <citation type="submission" date="2020-05" db="EMBL/GenBank/DDBJ databases">
        <title>Mycena genomes resolve the evolution of fungal bioluminescence.</title>
        <authorList>
            <person name="Tsai I.J."/>
        </authorList>
    </citation>
    <scope>NUCLEOTIDE SEQUENCE</scope>
    <source>
        <strain evidence="3">171206Taipei</strain>
    </source>
</reference>
<keyword evidence="2" id="KW-0472">Membrane</keyword>
<dbReference type="OrthoDB" id="2657661at2759"/>
<proteinExistence type="predicted"/>
<dbReference type="GeneID" id="59346175"/>
<accession>A0A8H6SKI8</accession>